<reference evidence="1 2" key="1">
    <citation type="submission" date="2019-12" db="EMBL/GenBank/DDBJ databases">
        <title>Engineering Photorhabdus to improve their lethality against agricultural pests.</title>
        <authorList>
            <person name="Machado R.A.R."/>
        </authorList>
    </citation>
    <scope>NUCLEOTIDE SEQUENCE [LARGE SCALE GENOMIC DNA]</scope>
    <source>
        <strain evidence="1 2">M-CN4</strain>
    </source>
</reference>
<keyword evidence="2" id="KW-1185">Reference proteome</keyword>
<gene>
    <name evidence="1" type="ORF">GPY48_06065</name>
</gene>
<protein>
    <submittedName>
        <fullName evidence="1">Uncharacterized protein</fullName>
    </submittedName>
</protein>
<evidence type="ECO:0000313" key="2">
    <source>
        <dbReference type="Proteomes" id="UP000466619"/>
    </source>
</evidence>
<dbReference type="RefSeq" id="WP_162120082.1">
    <property type="nucleotide sequence ID" value="NZ_CAWPJS010000009.1"/>
</dbReference>
<name>A0ABX0AIL2_9GAMM</name>
<evidence type="ECO:0000313" key="1">
    <source>
        <dbReference type="EMBL" id="NDL02839.1"/>
    </source>
</evidence>
<comment type="caution">
    <text evidence="1">The sequence shown here is derived from an EMBL/GenBank/DDBJ whole genome shotgun (WGS) entry which is preliminary data.</text>
</comment>
<sequence>MATSTRFQTDSTQSIQFLTKNFVEITPEIFHAIPYGVSLNVGTPVIGATGQPAAFLLNFAKWPVSGIKISRNNKSSLHTSIY</sequence>
<dbReference type="EMBL" id="WSFC01000009">
    <property type="protein sequence ID" value="NDL02839.1"/>
    <property type="molecule type" value="Genomic_DNA"/>
</dbReference>
<accession>A0ABX0AIL2</accession>
<dbReference type="Proteomes" id="UP000466619">
    <property type="component" value="Unassembled WGS sequence"/>
</dbReference>
<organism evidence="1 2">
    <name type="scientific">Photorhabdus bodei</name>
    <dbReference type="NCBI Taxonomy" id="2029681"/>
    <lineage>
        <taxon>Bacteria</taxon>
        <taxon>Pseudomonadati</taxon>
        <taxon>Pseudomonadota</taxon>
        <taxon>Gammaproteobacteria</taxon>
        <taxon>Enterobacterales</taxon>
        <taxon>Morganellaceae</taxon>
        <taxon>Photorhabdus</taxon>
    </lineage>
</organism>
<proteinExistence type="predicted"/>